<dbReference type="GeneID" id="8439057"/>
<evidence type="ECO:0000313" key="2">
    <source>
        <dbReference type="EMBL" id="EEP75455.1"/>
    </source>
</evidence>
<dbReference type="PANTHER" id="PTHR37538">
    <property type="entry name" value="BTB DOMAIN-CONTAINING PROTEIN"/>
    <property type="match status" value="1"/>
</dbReference>
<name>C4JDD5_UNCRE</name>
<sequence length="364" mass="41008">MAPKKKAKKSKLVEAAKPRQEQPTESPYLTPPVTLVIGESRQKYTIQEYFIRGTTIGGTWNNFGAKILIDVSDVHEDVGHTLAHYLCTGDYQTIRNLAGWDGEQEYRRSVLAYSAATTYGLEGLEEHARRMMLRLDYSIPILTILNLARSIYSKLPEKNTWFKEYIKDKMTAAFCADEGVFREDEFLGIVGTDPGFDKFLMRSVGEIYAHKIMTLRDENEHLESLLTPMDVPVEYPSQENLALEAPVEEVAVKQIEELPAEPEEEMLHLEAPDQVVFEEGPVVQKSCPSEERPGSDPEDAWATPSTKKRGKAAKAIVMQHYEPEPEPPGSPVEVDNWNNWGYARTKIKSDGMHQADAGYIGVES</sequence>
<dbReference type="VEuPathDB" id="FungiDB:UREG_00301"/>
<dbReference type="InParanoid" id="C4JDD5"/>
<dbReference type="eggNOG" id="ENOG502S9TE">
    <property type="taxonomic scope" value="Eukaryota"/>
</dbReference>
<protein>
    <recommendedName>
        <fullName evidence="4">BTB domain-containing protein</fullName>
    </recommendedName>
</protein>
<dbReference type="Proteomes" id="UP000002058">
    <property type="component" value="Unassembled WGS sequence"/>
</dbReference>
<dbReference type="HOGENOM" id="CLU_761176_0_0_1"/>
<reference evidence="3" key="1">
    <citation type="journal article" date="2009" name="Genome Res.">
        <title>Comparative genomic analyses of the human fungal pathogens Coccidioides and their relatives.</title>
        <authorList>
            <person name="Sharpton T.J."/>
            <person name="Stajich J.E."/>
            <person name="Rounsley S.D."/>
            <person name="Gardner M.J."/>
            <person name="Wortman J.R."/>
            <person name="Jordar V.S."/>
            <person name="Maiti R."/>
            <person name="Kodira C.D."/>
            <person name="Neafsey D.E."/>
            <person name="Zeng Q."/>
            <person name="Hung C.-Y."/>
            <person name="McMahan C."/>
            <person name="Muszewska A."/>
            <person name="Grynberg M."/>
            <person name="Mandel M.A."/>
            <person name="Kellner E.M."/>
            <person name="Barker B.M."/>
            <person name="Galgiani J.N."/>
            <person name="Orbach M.J."/>
            <person name="Kirkland T.N."/>
            <person name="Cole G.T."/>
            <person name="Henn M.R."/>
            <person name="Birren B.W."/>
            <person name="Taylor J.W."/>
        </authorList>
    </citation>
    <scope>NUCLEOTIDE SEQUENCE [LARGE SCALE GENOMIC DNA]</scope>
    <source>
        <strain evidence="3">UAMH 1704</strain>
    </source>
</reference>
<feature type="region of interest" description="Disordered" evidence="1">
    <location>
        <begin position="283"/>
        <end position="337"/>
    </location>
</feature>
<dbReference type="EMBL" id="CH476615">
    <property type="protein sequence ID" value="EEP75455.1"/>
    <property type="molecule type" value="Genomic_DNA"/>
</dbReference>
<dbReference type="RefSeq" id="XP_002540788.1">
    <property type="nucleotide sequence ID" value="XM_002540742.1"/>
</dbReference>
<keyword evidence="3" id="KW-1185">Reference proteome</keyword>
<evidence type="ECO:0008006" key="4">
    <source>
        <dbReference type="Google" id="ProtNLM"/>
    </source>
</evidence>
<evidence type="ECO:0000313" key="3">
    <source>
        <dbReference type="Proteomes" id="UP000002058"/>
    </source>
</evidence>
<dbReference type="STRING" id="336963.C4JDD5"/>
<proteinExistence type="predicted"/>
<feature type="region of interest" description="Disordered" evidence="1">
    <location>
        <begin position="1"/>
        <end position="29"/>
    </location>
</feature>
<dbReference type="OrthoDB" id="4206346at2759"/>
<feature type="compositionally biased region" description="Basic and acidic residues" evidence="1">
    <location>
        <begin position="11"/>
        <end position="22"/>
    </location>
</feature>
<dbReference type="KEGG" id="ure:UREG_00301"/>
<feature type="compositionally biased region" description="Basic residues" evidence="1">
    <location>
        <begin position="1"/>
        <end position="10"/>
    </location>
</feature>
<dbReference type="AlphaFoldDB" id="C4JDD5"/>
<gene>
    <name evidence="2" type="ORF">UREG_00301</name>
</gene>
<dbReference type="OMA" id="MEPARAW"/>
<evidence type="ECO:0000256" key="1">
    <source>
        <dbReference type="SAM" id="MobiDB-lite"/>
    </source>
</evidence>
<accession>C4JDD5</accession>
<dbReference type="PANTHER" id="PTHR37538:SF1">
    <property type="entry name" value="BTB DOMAIN-CONTAINING PROTEIN"/>
    <property type="match status" value="1"/>
</dbReference>
<organism evidence="2 3">
    <name type="scientific">Uncinocarpus reesii (strain UAMH 1704)</name>
    <dbReference type="NCBI Taxonomy" id="336963"/>
    <lineage>
        <taxon>Eukaryota</taxon>
        <taxon>Fungi</taxon>
        <taxon>Dikarya</taxon>
        <taxon>Ascomycota</taxon>
        <taxon>Pezizomycotina</taxon>
        <taxon>Eurotiomycetes</taxon>
        <taxon>Eurotiomycetidae</taxon>
        <taxon>Onygenales</taxon>
        <taxon>Onygenaceae</taxon>
        <taxon>Uncinocarpus</taxon>
    </lineage>
</organism>